<dbReference type="InterPro" id="IPR019027">
    <property type="entry name" value="Pilus_biogenesis_CpaD-related"/>
</dbReference>
<organism evidence="3 4">
    <name type="scientific">Minwuia thermotolerans</name>
    <dbReference type="NCBI Taxonomy" id="2056226"/>
    <lineage>
        <taxon>Bacteria</taxon>
        <taxon>Pseudomonadati</taxon>
        <taxon>Pseudomonadota</taxon>
        <taxon>Alphaproteobacteria</taxon>
        <taxon>Minwuiales</taxon>
        <taxon>Minwuiaceae</taxon>
        <taxon>Minwuia</taxon>
    </lineage>
</organism>
<proteinExistence type="predicted"/>
<dbReference type="Proteomes" id="UP000229498">
    <property type="component" value="Unassembled WGS sequence"/>
</dbReference>
<dbReference type="RefSeq" id="WP_109793738.1">
    <property type="nucleotide sequence ID" value="NZ_PHIG01000032.1"/>
</dbReference>
<sequence length="212" mass="22980">MTFDKTPARAILLPLLAVALFGALAGCAENGDIYAGLETPKRIAIDRDMHRFEFGGLDGTEADWRRDRARLDAFIAAARDLPNRSLTLYLPSVMNRREEARAVKLVAALENEGLAPLIGELRAGNAHLDVRTVTTSVPACPDYSRTRIGHANGPGSNFGCATLANLAAMVAEPSDLDAPKEAGPPRGEAAWRDAERHRKGERAELDREQVLN</sequence>
<dbReference type="PROSITE" id="PS51257">
    <property type="entry name" value="PROKAR_LIPOPROTEIN"/>
    <property type="match status" value="1"/>
</dbReference>
<reference evidence="3 4" key="1">
    <citation type="submission" date="2017-11" db="EMBL/GenBank/DDBJ databases">
        <title>Draft genome sequence of Rhizobiales bacterium SY3-13.</title>
        <authorList>
            <person name="Sun C."/>
        </authorList>
    </citation>
    <scope>NUCLEOTIDE SEQUENCE [LARGE SCALE GENOMIC DNA]</scope>
    <source>
        <strain evidence="3 4">SY3-13</strain>
    </source>
</reference>
<evidence type="ECO:0000256" key="1">
    <source>
        <dbReference type="SAM" id="MobiDB-lite"/>
    </source>
</evidence>
<dbReference type="AlphaFoldDB" id="A0A2M9G1X1"/>
<evidence type="ECO:0008006" key="5">
    <source>
        <dbReference type="Google" id="ProtNLM"/>
    </source>
</evidence>
<keyword evidence="4" id="KW-1185">Reference proteome</keyword>
<comment type="caution">
    <text evidence="3">The sequence shown here is derived from an EMBL/GenBank/DDBJ whole genome shotgun (WGS) entry which is preliminary data.</text>
</comment>
<dbReference type="EMBL" id="PHIG01000032">
    <property type="protein sequence ID" value="PJK29713.1"/>
    <property type="molecule type" value="Genomic_DNA"/>
</dbReference>
<feature type="region of interest" description="Disordered" evidence="1">
    <location>
        <begin position="174"/>
        <end position="212"/>
    </location>
</feature>
<feature type="chain" id="PRO_5014799513" description="Pilus assembly protein CpaD" evidence="2">
    <location>
        <begin position="26"/>
        <end position="212"/>
    </location>
</feature>
<accession>A0A2M9G1X1</accession>
<protein>
    <recommendedName>
        <fullName evidence="5">Pilus assembly protein CpaD</fullName>
    </recommendedName>
</protein>
<feature type="compositionally biased region" description="Basic and acidic residues" evidence="1">
    <location>
        <begin position="189"/>
        <end position="212"/>
    </location>
</feature>
<evidence type="ECO:0000313" key="3">
    <source>
        <dbReference type="EMBL" id="PJK29713.1"/>
    </source>
</evidence>
<keyword evidence="2" id="KW-0732">Signal</keyword>
<name>A0A2M9G1X1_9PROT</name>
<feature type="signal peptide" evidence="2">
    <location>
        <begin position="1"/>
        <end position="25"/>
    </location>
</feature>
<gene>
    <name evidence="3" type="ORF">CVT23_11780</name>
</gene>
<evidence type="ECO:0000256" key="2">
    <source>
        <dbReference type="SAM" id="SignalP"/>
    </source>
</evidence>
<dbReference type="Pfam" id="PF09476">
    <property type="entry name" value="Pilus_CpaD"/>
    <property type="match status" value="1"/>
</dbReference>
<dbReference type="OrthoDB" id="9802674at2"/>
<evidence type="ECO:0000313" key="4">
    <source>
        <dbReference type="Proteomes" id="UP000229498"/>
    </source>
</evidence>